<comment type="caution">
    <text evidence="8">The sequence shown here is derived from an EMBL/GenBank/DDBJ whole genome shotgun (WGS) entry which is preliminary data.</text>
</comment>
<keyword evidence="6" id="KW-0472">Membrane</keyword>
<dbReference type="AlphaFoldDB" id="A0A419SKE7"/>
<feature type="transmembrane region" description="Helical" evidence="6">
    <location>
        <begin position="6"/>
        <end position="23"/>
    </location>
</feature>
<evidence type="ECO:0000313" key="9">
    <source>
        <dbReference type="Proteomes" id="UP000284219"/>
    </source>
</evidence>
<keyword evidence="9" id="KW-1185">Reference proteome</keyword>
<feature type="domain" description="Cytochrome c" evidence="7">
    <location>
        <begin position="53"/>
        <end position="138"/>
    </location>
</feature>
<dbReference type="InterPro" id="IPR036909">
    <property type="entry name" value="Cyt_c-like_dom_sf"/>
</dbReference>
<name>A0A419SKE7_9BACL</name>
<dbReference type="RefSeq" id="WP_120189707.1">
    <property type="nucleotide sequence ID" value="NZ_MCHY01000008.1"/>
</dbReference>
<dbReference type="PROSITE" id="PS51007">
    <property type="entry name" value="CYTC"/>
    <property type="match status" value="1"/>
</dbReference>
<dbReference type="Gene3D" id="1.10.760.10">
    <property type="entry name" value="Cytochrome c-like domain"/>
    <property type="match status" value="1"/>
</dbReference>
<evidence type="ECO:0000256" key="6">
    <source>
        <dbReference type="SAM" id="Phobius"/>
    </source>
</evidence>
<evidence type="ECO:0000256" key="1">
    <source>
        <dbReference type="ARBA" id="ARBA00022617"/>
    </source>
</evidence>
<organism evidence="8 9">
    <name type="scientific">Ammoniphilus oxalaticus</name>
    <dbReference type="NCBI Taxonomy" id="66863"/>
    <lineage>
        <taxon>Bacteria</taxon>
        <taxon>Bacillati</taxon>
        <taxon>Bacillota</taxon>
        <taxon>Bacilli</taxon>
        <taxon>Bacillales</taxon>
        <taxon>Paenibacillaceae</taxon>
        <taxon>Aneurinibacillus group</taxon>
        <taxon>Ammoniphilus</taxon>
    </lineage>
</organism>
<dbReference type="EMBL" id="MCHY01000008">
    <property type="protein sequence ID" value="RKD24409.1"/>
    <property type="molecule type" value="Genomic_DNA"/>
</dbReference>
<dbReference type="GO" id="GO:0009055">
    <property type="term" value="F:electron transfer activity"/>
    <property type="evidence" value="ECO:0007669"/>
    <property type="project" value="InterPro"/>
</dbReference>
<evidence type="ECO:0000256" key="3">
    <source>
        <dbReference type="ARBA" id="ARBA00023004"/>
    </source>
</evidence>
<reference evidence="8 9" key="1">
    <citation type="submission" date="2016-08" db="EMBL/GenBank/DDBJ databases">
        <title>Novel Firmicute Genomes.</title>
        <authorList>
            <person name="Poppleton D.I."/>
            <person name="Gribaldo S."/>
        </authorList>
    </citation>
    <scope>NUCLEOTIDE SEQUENCE [LARGE SCALE GENOMIC DNA]</scope>
    <source>
        <strain evidence="8 9">RAOx-1</strain>
    </source>
</reference>
<dbReference type="GO" id="GO:0020037">
    <property type="term" value="F:heme binding"/>
    <property type="evidence" value="ECO:0007669"/>
    <property type="project" value="InterPro"/>
</dbReference>
<keyword evidence="6" id="KW-1133">Transmembrane helix</keyword>
<evidence type="ECO:0000259" key="7">
    <source>
        <dbReference type="PROSITE" id="PS51007"/>
    </source>
</evidence>
<evidence type="ECO:0000256" key="4">
    <source>
        <dbReference type="PROSITE-ProRule" id="PRU00433"/>
    </source>
</evidence>
<gene>
    <name evidence="8" type="ORF">BEP19_08445</name>
</gene>
<accession>A0A419SKE7</accession>
<keyword evidence="3 4" id="KW-0408">Iron</keyword>
<evidence type="ECO:0000256" key="2">
    <source>
        <dbReference type="ARBA" id="ARBA00022723"/>
    </source>
</evidence>
<dbReference type="InterPro" id="IPR009056">
    <property type="entry name" value="Cyt_c-like_dom"/>
</dbReference>
<proteinExistence type="predicted"/>
<evidence type="ECO:0000313" key="8">
    <source>
        <dbReference type="EMBL" id="RKD24409.1"/>
    </source>
</evidence>
<sequence length="140" mass="14775">MGKNIGIFFLAFAIAFGAGYLFFKPSVNQDQTATEQPTQPTEPTKEQAGTDTANSSEGEILVTRGCISCHAVSALGLEGANTGPDLSQSYVNVPDKHGVSIEEFLINPTTAVMSSVLGGNPLTDEEREAVLEALRLASEK</sequence>
<feature type="region of interest" description="Disordered" evidence="5">
    <location>
        <begin position="31"/>
        <end position="55"/>
    </location>
</feature>
<evidence type="ECO:0000256" key="5">
    <source>
        <dbReference type="SAM" id="MobiDB-lite"/>
    </source>
</evidence>
<dbReference type="GO" id="GO:0046872">
    <property type="term" value="F:metal ion binding"/>
    <property type="evidence" value="ECO:0007669"/>
    <property type="project" value="UniProtKB-KW"/>
</dbReference>
<feature type="compositionally biased region" description="Low complexity" evidence="5">
    <location>
        <begin position="31"/>
        <end position="42"/>
    </location>
</feature>
<protein>
    <submittedName>
        <fullName evidence="8">Cytochrome C</fullName>
    </submittedName>
</protein>
<keyword evidence="6" id="KW-0812">Transmembrane</keyword>
<keyword evidence="1 4" id="KW-0349">Heme</keyword>
<dbReference type="SUPFAM" id="SSF46626">
    <property type="entry name" value="Cytochrome c"/>
    <property type="match status" value="1"/>
</dbReference>
<dbReference type="Proteomes" id="UP000284219">
    <property type="component" value="Unassembled WGS sequence"/>
</dbReference>
<keyword evidence="2 4" id="KW-0479">Metal-binding</keyword>
<dbReference type="OrthoDB" id="2680585at2"/>